<evidence type="ECO:0000256" key="1">
    <source>
        <dbReference type="ARBA" id="ARBA00023172"/>
    </source>
</evidence>
<gene>
    <name evidence="3" type="ORF">B0O95_1307</name>
</gene>
<feature type="domain" description="Tyr recombinase" evidence="2">
    <location>
        <begin position="1"/>
        <end position="55"/>
    </location>
</feature>
<dbReference type="SUPFAM" id="SSF56349">
    <property type="entry name" value="DNA breaking-rejoining enzymes"/>
    <property type="match status" value="1"/>
</dbReference>
<protein>
    <submittedName>
        <fullName evidence="3">Phage integrase family protein</fullName>
    </submittedName>
</protein>
<dbReference type="GO" id="GO:0006310">
    <property type="term" value="P:DNA recombination"/>
    <property type="evidence" value="ECO:0007669"/>
    <property type="project" value="UniProtKB-KW"/>
</dbReference>
<name>A0A2P5K6J2_9BURK</name>
<evidence type="ECO:0000259" key="2">
    <source>
        <dbReference type="PROSITE" id="PS51898"/>
    </source>
</evidence>
<dbReference type="GO" id="GO:0015074">
    <property type="term" value="P:DNA integration"/>
    <property type="evidence" value="ECO:0007669"/>
    <property type="project" value="InterPro"/>
</dbReference>
<dbReference type="AlphaFoldDB" id="A0A2P5K6J2"/>
<keyword evidence="1" id="KW-0233">DNA recombination</keyword>
<evidence type="ECO:0000313" key="3">
    <source>
        <dbReference type="EMBL" id="PPB80666.1"/>
    </source>
</evidence>
<evidence type="ECO:0000313" key="4">
    <source>
        <dbReference type="Proteomes" id="UP000243096"/>
    </source>
</evidence>
<dbReference type="Pfam" id="PF00589">
    <property type="entry name" value="Phage_integrase"/>
    <property type="match status" value="1"/>
</dbReference>
<dbReference type="Gene3D" id="1.10.443.10">
    <property type="entry name" value="Intergrase catalytic core"/>
    <property type="match status" value="1"/>
</dbReference>
<dbReference type="InterPro" id="IPR013762">
    <property type="entry name" value="Integrase-like_cat_sf"/>
</dbReference>
<dbReference type="InterPro" id="IPR002104">
    <property type="entry name" value="Integrase_catalytic"/>
</dbReference>
<accession>A0A2P5K6J2</accession>
<reference evidence="3 4" key="1">
    <citation type="submission" date="2018-01" db="EMBL/GenBank/DDBJ databases">
        <title>Genomic Encyclopedia of Type Strains, Phase III (KMG-III): the genomes of soil and plant-associated and newly described type strains.</title>
        <authorList>
            <person name="Whitman W."/>
        </authorList>
    </citation>
    <scope>NUCLEOTIDE SEQUENCE [LARGE SCALE GENOMIC DNA]</scope>
    <source>
        <strain evidence="3 4">HKI456</strain>
    </source>
</reference>
<sequence>MDWLHFHDLRHSAASQMINQRVDLYTVGAVLGHKSHASTQRYAHLATESLRDAITRIGQNFPHHKKRGLRDMRANPRRYWWASRESNTAPTDYESPGKFINIIKLHRDPFRNRN</sequence>
<keyword evidence="4" id="KW-1185">Reference proteome</keyword>
<dbReference type="OrthoDB" id="662444at2"/>
<dbReference type="Proteomes" id="UP000243096">
    <property type="component" value="Unassembled WGS sequence"/>
</dbReference>
<dbReference type="GO" id="GO:0003677">
    <property type="term" value="F:DNA binding"/>
    <property type="evidence" value="ECO:0007669"/>
    <property type="project" value="InterPro"/>
</dbReference>
<organism evidence="3 4">
    <name type="scientific">Mycetohabitans endofungorum</name>
    <dbReference type="NCBI Taxonomy" id="417203"/>
    <lineage>
        <taxon>Bacteria</taxon>
        <taxon>Pseudomonadati</taxon>
        <taxon>Pseudomonadota</taxon>
        <taxon>Betaproteobacteria</taxon>
        <taxon>Burkholderiales</taxon>
        <taxon>Burkholderiaceae</taxon>
        <taxon>Mycetohabitans</taxon>
    </lineage>
</organism>
<dbReference type="InterPro" id="IPR011010">
    <property type="entry name" value="DNA_brk_join_enz"/>
</dbReference>
<proteinExistence type="predicted"/>
<dbReference type="EMBL" id="PRDW01000030">
    <property type="protein sequence ID" value="PPB80666.1"/>
    <property type="molecule type" value="Genomic_DNA"/>
</dbReference>
<comment type="caution">
    <text evidence="3">The sequence shown here is derived from an EMBL/GenBank/DDBJ whole genome shotgun (WGS) entry which is preliminary data.</text>
</comment>
<dbReference type="PROSITE" id="PS51898">
    <property type="entry name" value="TYR_RECOMBINASE"/>
    <property type="match status" value="1"/>
</dbReference>